<dbReference type="InterPro" id="IPR056955">
    <property type="entry name" value="ORC-CDC6-like"/>
</dbReference>
<dbReference type="AlphaFoldDB" id="A0A7X0SFE1"/>
<dbReference type="EMBL" id="JACKWY010000003">
    <property type="protein sequence ID" value="MBB6714536.1"/>
    <property type="molecule type" value="Genomic_DNA"/>
</dbReference>
<gene>
    <name evidence="1" type="ORF">H7E68_07300</name>
</gene>
<organism evidence="1 2">
    <name type="scientific">Clostridium gasigenes</name>
    <dbReference type="NCBI Taxonomy" id="94869"/>
    <lineage>
        <taxon>Bacteria</taxon>
        <taxon>Bacillati</taxon>
        <taxon>Bacillota</taxon>
        <taxon>Clostridia</taxon>
        <taxon>Eubacteriales</taxon>
        <taxon>Clostridiaceae</taxon>
        <taxon>Clostridium</taxon>
    </lineage>
</organism>
<dbReference type="RefSeq" id="WP_185164104.1">
    <property type="nucleotide sequence ID" value="NZ_JACKWY010000003.1"/>
</dbReference>
<dbReference type="Proteomes" id="UP000585258">
    <property type="component" value="Unassembled WGS sequence"/>
</dbReference>
<reference evidence="1 2" key="1">
    <citation type="submission" date="2020-08" db="EMBL/GenBank/DDBJ databases">
        <title>Clostridia isolated from Swiss meat.</title>
        <authorList>
            <person name="Wambui J."/>
            <person name="Stevens M.J.A."/>
            <person name="Stephan R."/>
        </authorList>
    </citation>
    <scope>NUCLEOTIDE SEQUENCE [LARGE SCALE GENOMIC DNA]</scope>
    <source>
        <strain evidence="1 2">CM001</strain>
    </source>
</reference>
<protein>
    <submittedName>
        <fullName evidence="1">Uncharacterized protein</fullName>
    </submittedName>
</protein>
<proteinExistence type="predicted"/>
<comment type="caution">
    <text evidence="1">The sequence shown here is derived from an EMBL/GenBank/DDBJ whole genome shotgun (WGS) entry which is preliminary data.</text>
</comment>
<evidence type="ECO:0000313" key="1">
    <source>
        <dbReference type="EMBL" id="MBB6714536.1"/>
    </source>
</evidence>
<dbReference type="Pfam" id="PF24389">
    <property type="entry name" value="ORC-CDC6-like"/>
    <property type="match status" value="1"/>
</dbReference>
<accession>A0A7X0SFE1</accession>
<name>A0A7X0SFE1_9CLOT</name>
<evidence type="ECO:0000313" key="2">
    <source>
        <dbReference type="Proteomes" id="UP000585258"/>
    </source>
</evidence>
<sequence>MDVYSQQITSLLEVIENVRRRKIVDKDYSDIIYIDPLNYVSKLKVQNNHVISGRRGCGKTTIMLTSMNNRENYRAITIECQNHRRDNQDTIIINFLIKILEVIEENLYETIKNIGLFKKLKDSTKELNSFNEMINSVIENLAQLKNMPDSIEYKIKSLEKHNEIKEKQKSKEINSNSGIDMGFKFQKINTKINMLSNIVISNVSNISSKSEKSIESEEEYIKTVIKEKLLDELIESIAYILNEHKAFTKNEIGLYLDDFYQIPLNKQTRVIQYFHDVYKNCENKSFCFKVCTLPNRIKINYDGENVLSLKDDFSAINLDNNLSNIDITKDYLLQILSSLNKDLNIKPRDLEQLFSNKEALINLIIGSGGIPRDFLIMFADVISSVRANNEANITKSTIYSIVNSMRSDKDENIEFDADITIQMIESARQEIEDEIVNNKNTNVFLFAHNQTDDKLALMRNLVNSRYLHIIKENTSSENKKKEMFTAYLVDMSFYINGKQKKRNFNDRPFWERDEKSRLKHIESAPIFKFKE</sequence>